<dbReference type="EMBL" id="RBLC01000002">
    <property type="protein sequence ID" value="RKS23128.1"/>
    <property type="molecule type" value="Genomic_DNA"/>
</dbReference>
<dbReference type="GO" id="GO:0005737">
    <property type="term" value="C:cytoplasm"/>
    <property type="evidence" value="ECO:0007669"/>
    <property type="project" value="TreeGrafter"/>
</dbReference>
<keyword evidence="3" id="KW-1185">Reference proteome</keyword>
<evidence type="ECO:0000313" key="2">
    <source>
        <dbReference type="EMBL" id="RKS23128.1"/>
    </source>
</evidence>
<dbReference type="OrthoDB" id="1081439at2"/>
<protein>
    <submittedName>
        <fullName evidence="2">Regulator of chromosome condensation (RCC1) repeat-containing protein</fullName>
    </submittedName>
</protein>
<dbReference type="InterPro" id="IPR000408">
    <property type="entry name" value="Reg_chr_condens"/>
</dbReference>
<dbReference type="PROSITE" id="PS50012">
    <property type="entry name" value="RCC1_3"/>
    <property type="match status" value="2"/>
</dbReference>
<keyword evidence="1" id="KW-0732">Signal</keyword>
<organism evidence="2 3">
    <name type="scientific">Flavobacterium endophyticum</name>
    <dbReference type="NCBI Taxonomy" id="1540163"/>
    <lineage>
        <taxon>Bacteria</taxon>
        <taxon>Pseudomonadati</taxon>
        <taxon>Bacteroidota</taxon>
        <taxon>Flavobacteriia</taxon>
        <taxon>Flavobacteriales</taxon>
        <taxon>Flavobacteriaceae</taxon>
        <taxon>Flavobacterium</taxon>
    </lineage>
</organism>
<dbReference type="SUPFAM" id="SSF50985">
    <property type="entry name" value="RCC1/BLIP-II"/>
    <property type="match status" value="1"/>
</dbReference>
<evidence type="ECO:0000256" key="1">
    <source>
        <dbReference type="SAM" id="SignalP"/>
    </source>
</evidence>
<comment type="caution">
    <text evidence="2">The sequence shown here is derived from an EMBL/GenBank/DDBJ whole genome shotgun (WGS) entry which is preliminary data.</text>
</comment>
<accession>A0A495MCJ0</accession>
<dbReference type="PROSITE" id="PS00626">
    <property type="entry name" value="RCC1_2"/>
    <property type="match status" value="1"/>
</dbReference>
<dbReference type="PANTHER" id="PTHR45982">
    <property type="entry name" value="REGULATOR OF CHROMOSOME CONDENSATION"/>
    <property type="match status" value="1"/>
</dbReference>
<proteinExistence type="predicted"/>
<dbReference type="Pfam" id="PF00415">
    <property type="entry name" value="RCC1"/>
    <property type="match status" value="2"/>
</dbReference>
<evidence type="ECO:0000313" key="3">
    <source>
        <dbReference type="Proteomes" id="UP000277579"/>
    </source>
</evidence>
<dbReference type="InterPro" id="IPR051553">
    <property type="entry name" value="Ran_GTPase-activating"/>
</dbReference>
<dbReference type="Gene3D" id="2.130.10.30">
    <property type="entry name" value="Regulator of chromosome condensation 1/beta-lactamase-inhibitor protein II"/>
    <property type="match status" value="1"/>
</dbReference>
<feature type="chain" id="PRO_5019836269" evidence="1">
    <location>
        <begin position="19"/>
        <end position="130"/>
    </location>
</feature>
<dbReference type="InterPro" id="IPR009091">
    <property type="entry name" value="RCC1/BLIP-II"/>
</dbReference>
<dbReference type="PANTHER" id="PTHR45982:SF1">
    <property type="entry name" value="REGULATOR OF CHROMOSOME CONDENSATION"/>
    <property type="match status" value="1"/>
</dbReference>
<dbReference type="AlphaFoldDB" id="A0A495MCJ0"/>
<feature type="signal peptide" evidence="1">
    <location>
        <begin position="1"/>
        <end position="18"/>
    </location>
</feature>
<dbReference type="RefSeq" id="WP_121376354.1">
    <property type="nucleotide sequence ID" value="NZ_RBLC01000002.1"/>
</dbReference>
<sequence length="130" mass="14155">MKKTITLFFIFLSLQNYAQCWQTISSGTDHTLALKIDGTLWAWGDNGTGELGDGTTVDKNLPVQIGTANDWQKISAGNNFSLAIKTNGTLWAWGTNLFGQLGDGTNISKQSPVQIGTATDWQISVPLQDY</sequence>
<dbReference type="GO" id="GO:0005085">
    <property type="term" value="F:guanyl-nucleotide exchange factor activity"/>
    <property type="evidence" value="ECO:0007669"/>
    <property type="project" value="TreeGrafter"/>
</dbReference>
<gene>
    <name evidence="2" type="ORF">CLV94_2032</name>
</gene>
<dbReference type="Proteomes" id="UP000277579">
    <property type="component" value="Unassembled WGS sequence"/>
</dbReference>
<reference evidence="2 3" key="1">
    <citation type="submission" date="2018-10" db="EMBL/GenBank/DDBJ databases">
        <title>Genomic Encyclopedia of Archaeal and Bacterial Type Strains, Phase II (KMG-II): from individual species to whole genera.</title>
        <authorList>
            <person name="Goeker M."/>
        </authorList>
    </citation>
    <scope>NUCLEOTIDE SEQUENCE [LARGE SCALE GENOMIC DNA]</scope>
    <source>
        <strain evidence="2 3">DSM 29537</strain>
    </source>
</reference>
<name>A0A495MCJ0_9FLAO</name>